<dbReference type="InterPro" id="IPR015424">
    <property type="entry name" value="PyrdxlP-dep_Trfase"/>
</dbReference>
<organism evidence="9">
    <name type="scientific">Brucella pituitosa</name>
    <dbReference type="NCBI Taxonomy" id="571256"/>
    <lineage>
        <taxon>Bacteria</taxon>
        <taxon>Pseudomonadati</taxon>
        <taxon>Pseudomonadota</taxon>
        <taxon>Alphaproteobacteria</taxon>
        <taxon>Hyphomicrobiales</taxon>
        <taxon>Brucellaceae</taxon>
        <taxon>Brucella/Ochrobactrum group</taxon>
        <taxon>Brucella</taxon>
    </lineage>
</organism>
<dbReference type="Pfam" id="PF00155">
    <property type="entry name" value="Aminotran_1_2"/>
    <property type="match status" value="1"/>
</dbReference>
<dbReference type="InterPro" id="IPR050596">
    <property type="entry name" value="AspAT/PAT-like"/>
</dbReference>
<dbReference type="EMBL" id="VZPE01000007">
    <property type="protein sequence ID" value="KAB0569353.1"/>
    <property type="molecule type" value="Genomic_DNA"/>
</dbReference>
<comment type="caution">
    <text evidence="9">The sequence shown here is derived from an EMBL/GenBank/DDBJ whole genome shotgun (WGS) entry which is preliminary data.</text>
</comment>
<evidence type="ECO:0000256" key="1">
    <source>
        <dbReference type="ARBA" id="ARBA00001933"/>
    </source>
</evidence>
<evidence type="ECO:0000256" key="3">
    <source>
        <dbReference type="ARBA" id="ARBA00022576"/>
    </source>
</evidence>
<dbReference type="InterPro" id="IPR015421">
    <property type="entry name" value="PyrdxlP-dep_Trfase_major"/>
</dbReference>
<dbReference type="InterPro" id="IPR015422">
    <property type="entry name" value="PyrdxlP-dep_Trfase_small"/>
</dbReference>
<proteinExistence type="inferred from homology"/>
<dbReference type="AlphaFoldDB" id="A0A643EZ48"/>
<accession>A0A643EZ48</accession>
<dbReference type="PROSITE" id="PS00105">
    <property type="entry name" value="AA_TRANSFER_CLASS_1"/>
    <property type="match status" value="1"/>
</dbReference>
<dbReference type="Gene3D" id="3.90.1150.10">
    <property type="entry name" value="Aspartate Aminotransferase, domain 1"/>
    <property type="match status" value="1"/>
</dbReference>
<dbReference type="PANTHER" id="PTHR46383:SF1">
    <property type="entry name" value="ASPARTATE AMINOTRANSFERASE"/>
    <property type="match status" value="1"/>
</dbReference>
<evidence type="ECO:0000256" key="7">
    <source>
        <dbReference type="RuleBase" id="RU000481"/>
    </source>
</evidence>
<evidence type="ECO:0000256" key="6">
    <source>
        <dbReference type="ARBA" id="ARBA00049185"/>
    </source>
</evidence>
<comment type="cofactor">
    <cofactor evidence="1 7">
        <name>pyridoxal 5'-phosphate</name>
        <dbReference type="ChEBI" id="CHEBI:597326"/>
    </cofactor>
</comment>
<dbReference type="NCBIfam" id="NF004770">
    <property type="entry name" value="PRK06108.1"/>
    <property type="match status" value="1"/>
</dbReference>
<dbReference type="GO" id="GO:0030170">
    <property type="term" value="F:pyridoxal phosphate binding"/>
    <property type="evidence" value="ECO:0007669"/>
    <property type="project" value="InterPro"/>
</dbReference>
<comment type="similarity">
    <text evidence="2 7">Belongs to the class-I pyridoxal-phosphate-dependent aminotransferase family.</text>
</comment>
<evidence type="ECO:0000256" key="4">
    <source>
        <dbReference type="ARBA" id="ARBA00022679"/>
    </source>
</evidence>
<dbReference type="CDD" id="cd00609">
    <property type="entry name" value="AAT_like"/>
    <property type="match status" value="1"/>
</dbReference>
<keyword evidence="4 7" id="KW-0808">Transferase</keyword>
<feature type="domain" description="Aminotransferase class I/classII large" evidence="8">
    <location>
        <begin position="42"/>
        <end position="388"/>
    </location>
</feature>
<sequence length="396" mass="43382">MLQKQMFPTQARGAVRSLSSSQIREVANSAMGREDVLPFWFGETDQPTAAFIRDAASESLSAGETFYAQNLGRPYLRNAIAEYMSDLHGRTIETDRISVVGSGVTGLGVVSQLMLSPGDRVVAITPLWPNITEIPRISGAHVERVSLNVSGGKWSLDLDRLLSALTPETKMLIVNSPNNPTGWTISDEQIEAITTHCRRLGIWVVADEVYERLIYDPSVRSAPSFLRHMNADERLISVNSFSKAWSMTGWRAGWITAPVTMADDLAKLIEYNFSCVFEPIQRAATVALQQGEAEIANLRARLARTRNRLVSGLLDIPGVDVPEAGGAMYVFFRIAGQSDSVETAKRLVSEAGLGLAPGSAFGPEGNGWLRWCHAVSDEARLMEGVSRLAKFVQRKS</sequence>
<dbReference type="InterPro" id="IPR004838">
    <property type="entry name" value="NHTrfase_class1_PyrdxlP-BS"/>
</dbReference>
<dbReference type="GO" id="GO:0004069">
    <property type="term" value="F:L-aspartate:2-oxoglutarate aminotransferase activity"/>
    <property type="evidence" value="ECO:0007669"/>
    <property type="project" value="UniProtKB-EC"/>
</dbReference>
<protein>
    <recommendedName>
        <fullName evidence="7">Aminotransferase</fullName>
        <ecNumber evidence="7">2.6.1.-</ecNumber>
    </recommendedName>
</protein>
<keyword evidence="3 7" id="KW-0032">Aminotransferase</keyword>
<evidence type="ECO:0000313" key="9">
    <source>
        <dbReference type="EMBL" id="KAB0569353.1"/>
    </source>
</evidence>
<reference evidence="9" key="1">
    <citation type="submission" date="2019-09" db="EMBL/GenBank/DDBJ databases">
        <title>Draft genome sequences of 48 bacterial type strains from the CCUG.</title>
        <authorList>
            <person name="Tunovic T."/>
            <person name="Pineiro-Iglesias B."/>
            <person name="Unosson C."/>
            <person name="Inganas E."/>
            <person name="Ohlen M."/>
            <person name="Cardew S."/>
            <person name="Jensie-Markopoulos S."/>
            <person name="Salva-Serra F."/>
            <person name="Jaen-Luchoro D."/>
            <person name="Karlsson R."/>
            <person name="Svensson-Stadler L."/>
            <person name="Chun J."/>
            <person name="Moore E."/>
        </authorList>
    </citation>
    <scope>NUCLEOTIDE SEQUENCE</scope>
    <source>
        <strain evidence="9">CCUG 50899</strain>
    </source>
</reference>
<dbReference type="Gene3D" id="3.40.640.10">
    <property type="entry name" value="Type I PLP-dependent aspartate aminotransferase-like (Major domain)"/>
    <property type="match status" value="1"/>
</dbReference>
<dbReference type="GO" id="GO:0006520">
    <property type="term" value="P:amino acid metabolic process"/>
    <property type="evidence" value="ECO:0007669"/>
    <property type="project" value="InterPro"/>
</dbReference>
<gene>
    <name evidence="9" type="ORF">F7Q93_16565</name>
</gene>
<comment type="catalytic activity">
    <reaction evidence="6">
        <text>L-aspartate + 2-oxoglutarate = oxaloacetate + L-glutamate</text>
        <dbReference type="Rhea" id="RHEA:21824"/>
        <dbReference type="ChEBI" id="CHEBI:16452"/>
        <dbReference type="ChEBI" id="CHEBI:16810"/>
        <dbReference type="ChEBI" id="CHEBI:29985"/>
        <dbReference type="ChEBI" id="CHEBI:29991"/>
        <dbReference type="EC" id="2.6.1.1"/>
    </reaction>
</comment>
<evidence type="ECO:0000259" key="8">
    <source>
        <dbReference type="Pfam" id="PF00155"/>
    </source>
</evidence>
<evidence type="ECO:0000256" key="2">
    <source>
        <dbReference type="ARBA" id="ARBA00007441"/>
    </source>
</evidence>
<dbReference type="SUPFAM" id="SSF53383">
    <property type="entry name" value="PLP-dependent transferases"/>
    <property type="match status" value="1"/>
</dbReference>
<name>A0A643EZ48_9HYPH</name>
<dbReference type="PANTHER" id="PTHR46383">
    <property type="entry name" value="ASPARTATE AMINOTRANSFERASE"/>
    <property type="match status" value="1"/>
</dbReference>
<dbReference type="RefSeq" id="WP_128094806.1">
    <property type="nucleotide sequence ID" value="NZ_JBHEEN010000007.1"/>
</dbReference>
<dbReference type="EC" id="2.6.1.-" evidence="7"/>
<evidence type="ECO:0000256" key="5">
    <source>
        <dbReference type="ARBA" id="ARBA00022898"/>
    </source>
</evidence>
<keyword evidence="5" id="KW-0663">Pyridoxal phosphate</keyword>
<dbReference type="InterPro" id="IPR004839">
    <property type="entry name" value="Aminotransferase_I/II_large"/>
</dbReference>